<dbReference type="Pfam" id="PF04248">
    <property type="entry name" value="NTP_transf_9"/>
    <property type="match status" value="1"/>
</dbReference>
<dbReference type="Gene3D" id="2.170.150.40">
    <property type="entry name" value="Domain of unknown function (DUF427)"/>
    <property type="match status" value="1"/>
</dbReference>
<reference evidence="2 3" key="1">
    <citation type="submission" date="2020-10" db="EMBL/GenBank/DDBJ databases">
        <authorList>
            <person name="Castelo-Branco R."/>
            <person name="Eusebio N."/>
            <person name="Adriana R."/>
            <person name="Vieira A."/>
            <person name="Brugerolle De Fraissinette N."/>
            <person name="Rezende De Castro R."/>
            <person name="Schneider M.P."/>
            <person name="Vasconcelos V."/>
            <person name="Leao P.N."/>
        </authorList>
    </citation>
    <scope>NUCLEOTIDE SEQUENCE [LARGE SCALE GENOMIC DNA]</scope>
    <source>
        <strain evidence="2 3">LEGE 00031</strain>
    </source>
</reference>
<evidence type="ECO:0000259" key="1">
    <source>
        <dbReference type="Pfam" id="PF04248"/>
    </source>
</evidence>
<sequence>MAKAIWNGVVLADSDQCEVVEGNYYFPPDSIHPQYFQPSNTNTVCGWKGTASYYTVVVDGQTNPDAAWYYPDPKPRAENIKGYIAFWRGVKVEA</sequence>
<dbReference type="Proteomes" id="UP000658720">
    <property type="component" value="Unassembled WGS sequence"/>
</dbReference>
<gene>
    <name evidence="2" type="ORF">IQ217_01290</name>
</gene>
<feature type="domain" description="DUF427" evidence="1">
    <location>
        <begin position="3"/>
        <end position="88"/>
    </location>
</feature>
<dbReference type="InterPro" id="IPR038694">
    <property type="entry name" value="DUF427_sf"/>
</dbReference>
<dbReference type="PANTHER" id="PTHR34310:SF5">
    <property type="entry name" value="DUF427 DOMAIN PROTEIN (AFU_ORTHOLOGUE AFUA_3G02220)"/>
    <property type="match status" value="1"/>
</dbReference>
<evidence type="ECO:0000313" key="3">
    <source>
        <dbReference type="Proteomes" id="UP000658720"/>
    </source>
</evidence>
<proteinExistence type="predicted"/>
<comment type="caution">
    <text evidence="2">The sequence shown here is derived from an EMBL/GenBank/DDBJ whole genome shotgun (WGS) entry which is preliminary data.</text>
</comment>
<dbReference type="PANTHER" id="PTHR34310">
    <property type="entry name" value="DUF427 DOMAIN PROTEIN (AFU_ORTHOLOGUE AFUA_3G02220)"/>
    <property type="match status" value="1"/>
</dbReference>
<keyword evidence="3" id="KW-1185">Reference proteome</keyword>
<dbReference type="RefSeq" id="WP_190599342.1">
    <property type="nucleotide sequence ID" value="NZ_JADEVV010000002.1"/>
</dbReference>
<dbReference type="InterPro" id="IPR007361">
    <property type="entry name" value="DUF427"/>
</dbReference>
<name>A0ABR9VN61_9SYNC</name>
<evidence type="ECO:0000313" key="2">
    <source>
        <dbReference type="EMBL" id="MBE9252506.1"/>
    </source>
</evidence>
<organism evidence="2 3">
    <name type="scientific">Synechocystis salina LEGE 00031</name>
    <dbReference type="NCBI Taxonomy" id="1828736"/>
    <lineage>
        <taxon>Bacteria</taxon>
        <taxon>Bacillati</taxon>
        <taxon>Cyanobacteriota</taxon>
        <taxon>Cyanophyceae</taxon>
        <taxon>Synechococcales</taxon>
        <taxon>Merismopediaceae</taxon>
        <taxon>Synechocystis</taxon>
    </lineage>
</organism>
<protein>
    <submittedName>
        <fullName evidence="2">DUF427 domain-containing protein</fullName>
    </submittedName>
</protein>
<accession>A0ABR9VN61</accession>
<dbReference type="EMBL" id="JADEVV010000002">
    <property type="protein sequence ID" value="MBE9252506.1"/>
    <property type="molecule type" value="Genomic_DNA"/>
</dbReference>